<protein>
    <submittedName>
        <fullName evidence="1">Uncharacterized protein</fullName>
    </submittedName>
</protein>
<evidence type="ECO:0000313" key="2">
    <source>
        <dbReference type="Proteomes" id="UP000202782"/>
    </source>
</evidence>
<sequence>MLSQQFDAFISECFDYQVLKRYSFNYGDNVYRKHKIVEARIPLYICSHYNFYDDRAWMDYVKIVIDTIAASDWFNFTLTLYGTLNESYLVTEYQRWTDVIQMKQKSKTVRVINTGPSDMTIDVFWIQFIDHITNYDNIEDLNTSLPQLEYIFKSAIWFFICESDNVERFANVKNNISPYSL</sequence>
<accession>A5IZV0</accession>
<gene>
    <name evidence="1" type="primary">orf98</name>
    <name evidence="1" type="ORF">SlGVgp098</name>
</gene>
<evidence type="ECO:0000313" key="1">
    <source>
        <dbReference type="EMBL" id="ABQ52041.1"/>
    </source>
</evidence>
<proteinExistence type="predicted"/>
<dbReference type="EMBL" id="DQ288858">
    <property type="protein sequence ID" value="ABQ52041.1"/>
    <property type="molecule type" value="Genomic_DNA"/>
</dbReference>
<dbReference type="KEGG" id="vg:5184135"/>
<dbReference type="OrthoDB" id="12308at10239"/>
<keyword evidence="2" id="KW-1185">Reference proteome</keyword>
<dbReference type="GeneID" id="5184135"/>
<reference evidence="1 2" key="1">
    <citation type="journal article" date="2008" name="J. Microbiol.">
        <title>Molecular and phylogenetic characterization of Spodoptera litura granulovirus.</title>
        <authorList>
            <person name="Wang Y."/>
            <person name="Choi J.Y."/>
            <person name="Roh J.Y."/>
            <person name="Woo S.D."/>
            <person name="Jin B.R."/>
            <person name="Je Y.H."/>
        </authorList>
    </citation>
    <scope>NUCLEOTIDE SEQUENCE [LARGE SCALE GENOMIC DNA]</scope>
    <source>
        <strain evidence="1">SlGV-K1</strain>
    </source>
</reference>
<organism evidence="1 2">
    <name type="scientific">Spodoptera litura granulovirus</name>
    <dbReference type="NCBI Taxonomy" id="359919"/>
    <lineage>
        <taxon>Viruses</taxon>
        <taxon>Viruses incertae sedis</taxon>
        <taxon>Naldaviricetes</taxon>
        <taxon>Lefavirales</taxon>
        <taxon>Baculoviridae</taxon>
        <taxon>Betabaculovirus</taxon>
        <taxon>Betabaculovirus spliturae</taxon>
    </lineage>
</organism>
<name>A5IZV0_9BBAC</name>
<dbReference type="RefSeq" id="YP_001257049.1">
    <property type="nucleotide sequence ID" value="NC_009503.1"/>
</dbReference>
<dbReference type="Proteomes" id="UP000202782">
    <property type="component" value="Segment"/>
</dbReference>